<dbReference type="InterPro" id="IPR002403">
    <property type="entry name" value="Cyt_P450_E_grp-IV"/>
</dbReference>
<dbReference type="GO" id="GO:0020037">
    <property type="term" value="F:heme binding"/>
    <property type="evidence" value="ECO:0007669"/>
    <property type="project" value="InterPro"/>
</dbReference>
<protein>
    <submittedName>
        <fullName evidence="17">7-alpha-hydroxycholest-4-en-3-one 12-alpha-hydroxylase</fullName>
    </submittedName>
</protein>
<keyword evidence="4" id="KW-0444">Lipid biosynthesis</keyword>
<evidence type="ECO:0000313" key="17">
    <source>
        <dbReference type="RefSeq" id="XP_020671409.2"/>
    </source>
</evidence>
<keyword evidence="16" id="KW-1185">Reference proteome</keyword>
<evidence type="ECO:0000256" key="14">
    <source>
        <dbReference type="PIRSR" id="PIRSR000047-2"/>
    </source>
</evidence>
<dbReference type="GO" id="GO:0005506">
    <property type="term" value="F:iron ion binding"/>
    <property type="evidence" value="ECO:0007669"/>
    <property type="project" value="InterPro"/>
</dbReference>
<comment type="similarity">
    <text evidence="3">Belongs to the cytochrome P450 family.</text>
</comment>
<keyword evidence="5 13" id="KW-0349">Heme</keyword>
<dbReference type="CTD" id="1582"/>
<dbReference type="PIRSF" id="PIRSF000047">
    <property type="entry name" value="Cytochrome_CYPVIIA1"/>
    <property type="match status" value="1"/>
</dbReference>
<dbReference type="Proteomes" id="UP001652642">
    <property type="component" value="Chromosome 6"/>
</dbReference>
<keyword evidence="12 15" id="KW-0472">Membrane</keyword>
<proteinExistence type="inferred from homology"/>
<dbReference type="InterPro" id="IPR024204">
    <property type="entry name" value="Cyt_P450_CYP7A1-type"/>
</dbReference>
<evidence type="ECO:0000256" key="15">
    <source>
        <dbReference type="SAM" id="Phobius"/>
    </source>
</evidence>
<evidence type="ECO:0000256" key="11">
    <source>
        <dbReference type="ARBA" id="ARBA00023098"/>
    </source>
</evidence>
<evidence type="ECO:0000256" key="5">
    <source>
        <dbReference type="ARBA" id="ARBA00022617"/>
    </source>
</evidence>
<dbReference type="SUPFAM" id="SSF48264">
    <property type="entry name" value="Cytochrome P450"/>
    <property type="match status" value="1"/>
</dbReference>
<keyword evidence="10 13" id="KW-0408">Iron</keyword>
<evidence type="ECO:0000256" key="8">
    <source>
        <dbReference type="ARBA" id="ARBA00022824"/>
    </source>
</evidence>
<dbReference type="AlphaFoldDB" id="A0A6J0VKY8"/>
<feature type="binding site" evidence="14">
    <location>
        <position position="323"/>
    </location>
    <ligand>
        <name>substrate</name>
    </ligand>
</feature>
<evidence type="ECO:0000256" key="2">
    <source>
        <dbReference type="ARBA" id="ARBA00004389"/>
    </source>
</evidence>
<dbReference type="PRINTS" id="PR00385">
    <property type="entry name" value="P450"/>
</dbReference>
<evidence type="ECO:0000256" key="12">
    <source>
        <dbReference type="ARBA" id="ARBA00023136"/>
    </source>
</evidence>
<keyword evidence="9 15" id="KW-1133">Transmembrane helix</keyword>
<dbReference type="OrthoDB" id="6692864at2759"/>
<reference evidence="17" key="1">
    <citation type="submission" date="2025-08" db="UniProtKB">
        <authorList>
            <consortium name="RefSeq"/>
        </authorList>
    </citation>
    <scope>IDENTIFICATION</scope>
</reference>
<dbReference type="InParanoid" id="A0A6J0VKY8"/>
<dbReference type="InterPro" id="IPR036396">
    <property type="entry name" value="Cyt_P450_sf"/>
</dbReference>
<evidence type="ECO:0000256" key="9">
    <source>
        <dbReference type="ARBA" id="ARBA00022989"/>
    </source>
</evidence>
<dbReference type="PANTHER" id="PTHR24306">
    <property type="match status" value="1"/>
</dbReference>
<dbReference type="GeneID" id="110091574"/>
<accession>A0A6J0VKY8</accession>
<dbReference type="RefSeq" id="XP_020671409.2">
    <property type="nucleotide sequence ID" value="XM_020815750.2"/>
</dbReference>
<evidence type="ECO:0000256" key="1">
    <source>
        <dbReference type="ARBA" id="ARBA00001971"/>
    </source>
</evidence>
<evidence type="ECO:0000256" key="10">
    <source>
        <dbReference type="ARBA" id="ARBA00023004"/>
    </source>
</evidence>
<evidence type="ECO:0000256" key="4">
    <source>
        <dbReference type="ARBA" id="ARBA00022516"/>
    </source>
</evidence>
<comment type="cofactor">
    <cofactor evidence="1 13">
        <name>heme</name>
        <dbReference type="ChEBI" id="CHEBI:30413"/>
    </cofactor>
</comment>
<dbReference type="PANTHER" id="PTHR24306:SF0">
    <property type="entry name" value="7-ALPHA-HYDROXYCHOLEST-4-EN-3-ONE 12-ALPHA-HYDROXYLASE"/>
    <property type="match status" value="1"/>
</dbReference>
<evidence type="ECO:0000256" key="6">
    <source>
        <dbReference type="ARBA" id="ARBA00022692"/>
    </source>
</evidence>
<dbReference type="GO" id="GO:0008397">
    <property type="term" value="F:sterol 12-alpha-hydroxylase activity"/>
    <property type="evidence" value="ECO:0007669"/>
    <property type="project" value="TreeGrafter"/>
</dbReference>
<comment type="subcellular location">
    <subcellularLocation>
        <location evidence="2">Endoplasmic reticulum membrane</location>
        <topology evidence="2">Single-pass membrane protein</topology>
    </subcellularLocation>
</comment>
<dbReference type="InterPro" id="IPR001128">
    <property type="entry name" value="Cyt_P450"/>
</dbReference>
<feature type="binding site" description="axial binding residue" evidence="13">
    <location>
        <position position="479"/>
    </location>
    <ligand>
        <name>heme</name>
        <dbReference type="ChEBI" id="CHEBI:30413"/>
    </ligand>
    <ligandPart>
        <name>Fe</name>
        <dbReference type="ChEBI" id="CHEBI:18248"/>
    </ligandPart>
</feature>
<evidence type="ECO:0000256" key="3">
    <source>
        <dbReference type="ARBA" id="ARBA00010617"/>
    </source>
</evidence>
<gene>
    <name evidence="17" type="primary">CYP8B1</name>
</gene>
<organism evidence="16 17">
    <name type="scientific">Pogona vitticeps</name>
    <name type="common">central bearded dragon</name>
    <dbReference type="NCBI Taxonomy" id="103695"/>
    <lineage>
        <taxon>Eukaryota</taxon>
        <taxon>Metazoa</taxon>
        <taxon>Chordata</taxon>
        <taxon>Craniata</taxon>
        <taxon>Vertebrata</taxon>
        <taxon>Euteleostomi</taxon>
        <taxon>Lepidosauria</taxon>
        <taxon>Squamata</taxon>
        <taxon>Bifurcata</taxon>
        <taxon>Unidentata</taxon>
        <taxon>Episquamata</taxon>
        <taxon>Toxicofera</taxon>
        <taxon>Iguania</taxon>
        <taxon>Acrodonta</taxon>
        <taxon>Agamidae</taxon>
        <taxon>Amphibolurinae</taxon>
        <taxon>Pogona</taxon>
    </lineage>
</organism>
<keyword evidence="6 15" id="KW-0812">Transmembrane</keyword>
<dbReference type="PRINTS" id="PR00465">
    <property type="entry name" value="EP450IV"/>
</dbReference>
<feature type="transmembrane region" description="Helical" evidence="15">
    <location>
        <begin position="32"/>
        <end position="54"/>
    </location>
</feature>
<dbReference type="GO" id="GO:0006629">
    <property type="term" value="P:lipid metabolic process"/>
    <property type="evidence" value="ECO:0007669"/>
    <property type="project" value="UniProtKB-KW"/>
</dbReference>
<dbReference type="Gene3D" id="1.10.630.10">
    <property type="entry name" value="Cytochrome P450"/>
    <property type="match status" value="1"/>
</dbReference>
<name>A0A6J0VKY8_9SAUR</name>
<sequence>MRRLHLHSSRLLVALYFISCFAKRLRQRSLGGMEFWVAVLCTLLPLILGGLYLLGAFRRRRPHEPPLDKGMIPWLGYGWTFRKDTADFLLKMQKKHGDIFTTLIAGHYFTFITDPLSFGPIVKAPRNKLDFISFASELVKQVFQFQPSEMTHSVIETASVKHLKGNGLEVMTQAMMDGLQRVMFHSREEKGWKEDGLFHYCYNMVFRAGYFALYGYEPGRSEKEKENARERDLRHTEEVFSKFRKYDKLFPRLSYSLLSYGEKQEVENLLQFFWRILSVAEVYRKDNISGWINDQQRQLAEAGMPEPMRDRFMFLLLWAAQGNTGPASFWLLAHLMANPEAMAEVRKEVEDVVRESGQEVKPGGEGINITREMLTKTPVLDSTVKEVLRMASAPMLIRMVLEDMDIKMNNGKVYRLRKGDKVGLFPFSSAHMDPEIHPEPHVFKYDRFLGLNGTKKEFFKNGEKVKYSTMPWGAGTSICPGRFFAVNEIKLFAFLVLTHFDLELVNPEEKVPPIIKSRYGFGVMQPSHDIQFRYRPRY</sequence>
<keyword evidence="11" id="KW-0443">Lipid metabolism</keyword>
<evidence type="ECO:0000256" key="13">
    <source>
        <dbReference type="PIRSR" id="PIRSR000047-1"/>
    </source>
</evidence>
<dbReference type="KEGG" id="pvt:110091574"/>
<keyword evidence="7 13" id="KW-0479">Metal-binding</keyword>
<dbReference type="Pfam" id="PF00067">
    <property type="entry name" value="p450"/>
    <property type="match status" value="1"/>
</dbReference>
<dbReference type="GO" id="GO:0005789">
    <property type="term" value="C:endoplasmic reticulum membrane"/>
    <property type="evidence" value="ECO:0007669"/>
    <property type="project" value="UniProtKB-SubCell"/>
</dbReference>
<evidence type="ECO:0000256" key="7">
    <source>
        <dbReference type="ARBA" id="ARBA00022723"/>
    </source>
</evidence>
<feature type="binding site" evidence="14">
    <location>
        <position position="421"/>
    </location>
    <ligand>
        <name>substrate</name>
    </ligand>
</feature>
<keyword evidence="8" id="KW-0256">Endoplasmic reticulum</keyword>
<evidence type="ECO:0000313" key="16">
    <source>
        <dbReference type="Proteomes" id="UP001652642"/>
    </source>
</evidence>